<dbReference type="AlphaFoldDB" id="A0A840NV82"/>
<dbReference type="InterPro" id="IPR011004">
    <property type="entry name" value="Trimer_LpxA-like_sf"/>
</dbReference>
<comment type="caution">
    <text evidence="2">The sequence shown here is derived from an EMBL/GenBank/DDBJ whole genome shotgun (WGS) entry which is preliminary data.</text>
</comment>
<reference evidence="2 3" key="1">
    <citation type="submission" date="2020-08" db="EMBL/GenBank/DDBJ databases">
        <title>Genomic Encyclopedia of Type Strains, Phase IV (KMG-IV): sequencing the most valuable type-strain genomes for metagenomic binning, comparative biology and taxonomic classification.</title>
        <authorList>
            <person name="Goeker M."/>
        </authorList>
    </citation>
    <scope>NUCLEOTIDE SEQUENCE [LARGE SCALE GENOMIC DNA]</scope>
    <source>
        <strain evidence="2 3">DSM 28538</strain>
    </source>
</reference>
<feature type="signal peptide" evidence="1">
    <location>
        <begin position="1"/>
        <end position="20"/>
    </location>
</feature>
<evidence type="ECO:0000256" key="1">
    <source>
        <dbReference type="SAM" id="SignalP"/>
    </source>
</evidence>
<dbReference type="RefSeq" id="WP_183228315.1">
    <property type="nucleotide sequence ID" value="NZ_JACHIM010000001.1"/>
</dbReference>
<dbReference type="Proteomes" id="UP000561417">
    <property type="component" value="Unassembled WGS sequence"/>
</dbReference>
<organism evidence="2 3">
    <name type="scientific">Bartonella callosciuri</name>
    <dbReference type="NCBI Taxonomy" id="686223"/>
    <lineage>
        <taxon>Bacteria</taxon>
        <taxon>Pseudomonadati</taxon>
        <taxon>Pseudomonadota</taxon>
        <taxon>Alphaproteobacteria</taxon>
        <taxon>Hyphomicrobiales</taxon>
        <taxon>Bartonellaceae</taxon>
        <taxon>Bartonella</taxon>
    </lineage>
</organism>
<evidence type="ECO:0000313" key="3">
    <source>
        <dbReference type="Proteomes" id="UP000561417"/>
    </source>
</evidence>
<evidence type="ECO:0000313" key="2">
    <source>
        <dbReference type="EMBL" id="MBB5073179.1"/>
    </source>
</evidence>
<proteinExistence type="predicted"/>
<keyword evidence="3" id="KW-1185">Reference proteome</keyword>
<sequence>MNIGLVMMVMIFGNASLCSGAIVYENTQVYEKVIVGVNGKVYGDVPVYREAKVTKECTYYMILHQFMKMRLFYDKIVSINKREKSYIRKENNIFSSL</sequence>
<name>A0A840NV82_9HYPH</name>
<accession>A0A840NV82</accession>
<dbReference type="SUPFAM" id="SSF51161">
    <property type="entry name" value="Trimeric LpxA-like enzymes"/>
    <property type="match status" value="1"/>
</dbReference>
<gene>
    <name evidence="2" type="ORF">HNQ69_000283</name>
</gene>
<keyword evidence="1" id="KW-0732">Signal</keyword>
<feature type="chain" id="PRO_5032596404" evidence="1">
    <location>
        <begin position="21"/>
        <end position="97"/>
    </location>
</feature>
<protein>
    <submittedName>
        <fullName evidence="2">Uncharacterized protein</fullName>
    </submittedName>
</protein>
<dbReference type="EMBL" id="JACHIM010000001">
    <property type="protein sequence ID" value="MBB5073179.1"/>
    <property type="molecule type" value="Genomic_DNA"/>
</dbReference>